<sequence>MNIRKPGWPIMWCASPPVNESLNTLATVSTKTGLIRGYRLDSDPDIAPGRETEGSFLKRTIAMRVRSA</sequence>
<proteinExistence type="predicted"/>
<dbReference type="Proteomes" id="UP001165368">
    <property type="component" value="Unassembled WGS sequence"/>
</dbReference>
<reference evidence="1" key="1">
    <citation type="submission" date="2022-01" db="EMBL/GenBank/DDBJ databases">
        <authorList>
            <person name="Jo J.-H."/>
            <person name="Im W.-T."/>
        </authorList>
    </citation>
    <scope>NUCLEOTIDE SEQUENCE</scope>
    <source>
        <strain evidence="1">I2-34</strain>
    </source>
</reference>
<protein>
    <submittedName>
        <fullName evidence="1">Uncharacterized protein</fullName>
    </submittedName>
</protein>
<comment type="caution">
    <text evidence="1">The sequence shown here is derived from an EMBL/GenBank/DDBJ whole genome shotgun (WGS) entry which is preliminary data.</text>
</comment>
<dbReference type="EMBL" id="JAKLTQ010000011">
    <property type="protein sequence ID" value="MCG2623099.1"/>
    <property type="molecule type" value="Genomic_DNA"/>
</dbReference>
<accession>A0ABS9L9G1</accession>
<name>A0ABS9L9G1_9MICC</name>
<dbReference type="RefSeq" id="WP_237822070.1">
    <property type="nucleotide sequence ID" value="NZ_JAKLTQ010000011.1"/>
</dbReference>
<evidence type="ECO:0000313" key="2">
    <source>
        <dbReference type="Proteomes" id="UP001165368"/>
    </source>
</evidence>
<organism evidence="1 2">
    <name type="scientific">Arthrobacter hankyongi</name>
    <dbReference type="NCBI Taxonomy" id="2904801"/>
    <lineage>
        <taxon>Bacteria</taxon>
        <taxon>Bacillati</taxon>
        <taxon>Actinomycetota</taxon>
        <taxon>Actinomycetes</taxon>
        <taxon>Micrococcales</taxon>
        <taxon>Micrococcaceae</taxon>
        <taxon>Arthrobacter</taxon>
    </lineage>
</organism>
<gene>
    <name evidence="1" type="ORF">LVY72_14440</name>
</gene>
<keyword evidence="2" id="KW-1185">Reference proteome</keyword>
<evidence type="ECO:0000313" key="1">
    <source>
        <dbReference type="EMBL" id="MCG2623099.1"/>
    </source>
</evidence>